<organism evidence="1 2">
    <name type="scientific">Pontibacillus yanchengensis</name>
    <dbReference type="NCBI Taxonomy" id="462910"/>
    <lineage>
        <taxon>Bacteria</taxon>
        <taxon>Bacillati</taxon>
        <taxon>Bacillota</taxon>
        <taxon>Bacilli</taxon>
        <taxon>Bacillales</taxon>
        <taxon>Bacillaceae</taxon>
        <taxon>Pontibacillus</taxon>
    </lineage>
</organism>
<proteinExistence type="predicted"/>
<gene>
    <name evidence="1" type="ORF">GLW08_18290</name>
</gene>
<evidence type="ECO:0000313" key="2">
    <source>
        <dbReference type="Proteomes" id="UP000466692"/>
    </source>
</evidence>
<dbReference type="Proteomes" id="UP000466692">
    <property type="component" value="Unassembled WGS sequence"/>
</dbReference>
<name>A0ACC7VLX9_9BACI</name>
<evidence type="ECO:0000313" key="1">
    <source>
        <dbReference type="EMBL" id="MYL55276.1"/>
    </source>
</evidence>
<sequence>MATKHSGTVLWKVIFLIFALIILTGIVLFIAYGMYGDEQSMGGNILKYCTSCFISIDYLTYHIRV</sequence>
<protein>
    <submittedName>
        <fullName evidence="1">Uncharacterized protein</fullName>
    </submittedName>
</protein>
<dbReference type="EMBL" id="WMEU01000007">
    <property type="protein sequence ID" value="MYL55276.1"/>
    <property type="molecule type" value="Genomic_DNA"/>
</dbReference>
<reference evidence="1" key="1">
    <citation type="submission" date="2019-11" db="EMBL/GenBank/DDBJ databases">
        <title>Genome sequences of 17 halophilic strains isolated from different environments.</title>
        <authorList>
            <person name="Furrow R.E."/>
        </authorList>
    </citation>
    <scope>NUCLEOTIDE SEQUENCE</scope>
    <source>
        <strain evidence="1">22510_22_Filter</strain>
    </source>
</reference>
<accession>A0ACC7VLX9</accession>
<keyword evidence="2" id="KW-1185">Reference proteome</keyword>
<comment type="caution">
    <text evidence="1">The sequence shown here is derived from an EMBL/GenBank/DDBJ whole genome shotgun (WGS) entry which is preliminary data.</text>
</comment>